<feature type="transmembrane region" description="Helical" evidence="1">
    <location>
        <begin position="246"/>
        <end position="267"/>
    </location>
</feature>
<evidence type="ECO:0000313" key="2">
    <source>
        <dbReference type="EMBL" id="QOS24879.1"/>
    </source>
</evidence>
<keyword evidence="1" id="KW-0472">Membrane</keyword>
<feature type="transmembrane region" description="Helical" evidence="1">
    <location>
        <begin position="202"/>
        <end position="220"/>
    </location>
</feature>
<sequence>MKINRLAPLNIVGLQVLIIVIVVYFFTFSYNMPFDYEPVEGYLYPTNTHDNYVYVREANNISRGIENIGFNNNFGIAFIYSSIFEIFGYLGLDLKYDVLSLWVNCFLILACFITYKKIIKLLGLPYYYVFSFFLFSSLIYFAQLINKDIFTIFIILKGVEFAVKGRKKSFFVLALLSVFVRIQLPVFFVVLGFFSFFKTKKYTFWLFFTYTFFALVNGFFAKYQGMFISEETLSDGLSYWVYYLNYNYYVGSFLLNPLRVIQYFYGYLLSFDFIVGDKLDVSRIKDLPQLLLFLYSVPYFVLAFLNYNRSMNDDRLRVLMSCILSFFLVWLLNPSVSPRYLINFLPIITLTSFYYGFYYAKK</sequence>
<gene>
    <name evidence="2" type="ORF">VP388_00010</name>
</gene>
<dbReference type="EMBL" id="MT898280">
    <property type="protein sequence ID" value="QOS24879.1"/>
    <property type="molecule type" value="Genomic_DNA"/>
</dbReference>
<proteinExistence type="predicted"/>
<evidence type="ECO:0000256" key="1">
    <source>
        <dbReference type="SAM" id="Phobius"/>
    </source>
</evidence>
<feature type="transmembrane region" description="Helical" evidence="1">
    <location>
        <begin position="125"/>
        <end position="145"/>
    </location>
</feature>
<name>A0A7M1WD00_VIBPH</name>
<evidence type="ECO:0008006" key="3">
    <source>
        <dbReference type="Google" id="ProtNLM"/>
    </source>
</evidence>
<keyword evidence="1" id="KW-1133">Transmembrane helix</keyword>
<feature type="transmembrane region" description="Helical" evidence="1">
    <location>
        <begin position="317"/>
        <end position="334"/>
    </location>
</feature>
<feature type="transmembrane region" description="Helical" evidence="1">
    <location>
        <begin position="170"/>
        <end position="196"/>
    </location>
</feature>
<feature type="transmembrane region" description="Helical" evidence="1">
    <location>
        <begin position="340"/>
        <end position="360"/>
    </location>
</feature>
<accession>A0A7M1WD00</accession>
<dbReference type="AlphaFoldDB" id="A0A7M1WD00"/>
<feature type="transmembrane region" description="Helical" evidence="1">
    <location>
        <begin position="99"/>
        <end position="119"/>
    </location>
</feature>
<feature type="transmembrane region" description="Helical" evidence="1">
    <location>
        <begin position="7"/>
        <end position="26"/>
    </location>
</feature>
<keyword evidence="1" id="KW-0812">Transmembrane</keyword>
<protein>
    <recommendedName>
        <fullName evidence="3">Polysaccharide polymerase</fullName>
    </recommendedName>
</protein>
<organism evidence="2">
    <name type="scientific">Vibrio parahaemolyticus</name>
    <dbReference type="NCBI Taxonomy" id="670"/>
    <lineage>
        <taxon>Bacteria</taxon>
        <taxon>Pseudomonadati</taxon>
        <taxon>Pseudomonadota</taxon>
        <taxon>Gammaproteobacteria</taxon>
        <taxon>Vibrionales</taxon>
        <taxon>Vibrionaceae</taxon>
        <taxon>Vibrio</taxon>
    </lineage>
</organism>
<reference evidence="2" key="1">
    <citation type="submission" date="2020-08" db="EMBL/GenBank/DDBJ databases">
        <title>Genetic structure, function and evolution of capsule biosynthesis loci in Vibrio parahaemolyticus.</title>
        <authorList>
            <person name="Li L."/>
            <person name="Bian S."/>
        </authorList>
    </citation>
    <scope>NUCLEOTIDE SEQUENCE</scope>
    <source>
        <strain evidence="2">VP388</strain>
    </source>
</reference>
<dbReference type="RefSeq" id="WP_159355416.1">
    <property type="nucleotide sequence ID" value="NZ_JABKAX010000091.1"/>
</dbReference>
<feature type="transmembrane region" description="Helical" evidence="1">
    <location>
        <begin position="287"/>
        <end position="305"/>
    </location>
</feature>